<feature type="domain" description="Mab-21-like nucleotidyltransferase" evidence="9">
    <location>
        <begin position="214"/>
        <end position="304"/>
    </location>
</feature>
<keyword evidence="6" id="KW-0547">Nucleotide-binding</keyword>
<proteinExistence type="inferred from homology"/>
<dbReference type="InterPro" id="IPR024810">
    <property type="entry name" value="MAB21L/cGLR"/>
</dbReference>
<evidence type="ECO:0000259" key="10">
    <source>
        <dbReference type="Pfam" id="PF20266"/>
    </source>
</evidence>
<dbReference type="InterPro" id="IPR046903">
    <property type="entry name" value="Mab-21-like_nuc_Trfase"/>
</dbReference>
<keyword evidence="3" id="KW-0808">Transferase</keyword>
<dbReference type="Gene3D" id="1.10.1410.40">
    <property type="match status" value="1"/>
</dbReference>
<dbReference type="Gene3D" id="3.30.460.90">
    <property type="match status" value="1"/>
</dbReference>
<dbReference type="AlphaFoldDB" id="A0A7M5V8T1"/>
<keyword evidence="12" id="KW-1185">Reference proteome</keyword>
<dbReference type="Proteomes" id="UP000594262">
    <property type="component" value="Unplaced"/>
</dbReference>
<accession>A0A7M5V8T1</accession>
<dbReference type="GO" id="GO:0016779">
    <property type="term" value="F:nucleotidyltransferase activity"/>
    <property type="evidence" value="ECO:0007669"/>
    <property type="project" value="UniProtKB-KW"/>
</dbReference>
<dbReference type="PANTHER" id="PTHR10656:SF42">
    <property type="entry name" value="CYCLIC GMP-AMP SYNTHASE-LIKE PROTEIN-RELATED"/>
    <property type="match status" value="1"/>
</dbReference>
<reference evidence="11" key="1">
    <citation type="submission" date="2021-01" db="UniProtKB">
        <authorList>
            <consortium name="EnsemblMetazoa"/>
        </authorList>
    </citation>
    <scope>IDENTIFICATION</scope>
</reference>
<dbReference type="GO" id="GO:0046872">
    <property type="term" value="F:metal ion binding"/>
    <property type="evidence" value="ECO:0007669"/>
    <property type="project" value="UniProtKB-KW"/>
</dbReference>
<dbReference type="EnsemblMetazoa" id="CLYHEMT004408.1">
    <property type="protein sequence ID" value="CLYHEMP004408.1"/>
    <property type="gene ID" value="CLYHEMG004408"/>
</dbReference>
<evidence type="ECO:0000256" key="4">
    <source>
        <dbReference type="ARBA" id="ARBA00022695"/>
    </source>
</evidence>
<keyword evidence="5" id="KW-0479">Metal-binding</keyword>
<evidence type="ECO:0000256" key="7">
    <source>
        <dbReference type="ARBA" id="ARBA00022840"/>
    </source>
</evidence>
<evidence type="ECO:0000256" key="6">
    <source>
        <dbReference type="ARBA" id="ARBA00022741"/>
    </source>
</evidence>
<evidence type="ECO:0000256" key="1">
    <source>
        <dbReference type="ARBA" id="ARBA00001946"/>
    </source>
</evidence>
<evidence type="ECO:0000313" key="12">
    <source>
        <dbReference type="Proteomes" id="UP000594262"/>
    </source>
</evidence>
<dbReference type="Pfam" id="PF03281">
    <property type="entry name" value="Mab-21"/>
    <property type="match status" value="1"/>
</dbReference>
<evidence type="ECO:0008006" key="13">
    <source>
        <dbReference type="Google" id="ProtNLM"/>
    </source>
</evidence>
<dbReference type="Pfam" id="PF20266">
    <property type="entry name" value="Mab-21_C"/>
    <property type="match status" value="1"/>
</dbReference>
<evidence type="ECO:0000256" key="2">
    <source>
        <dbReference type="ARBA" id="ARBA00008307"/>
    </source>
</evidence>
<evidence type="ECO:0000313" key="11">
    <source>
        <dbReference type="EnsemblMetazoa" id="CLYHEMP004408.1"/>
    </source>
</evidence>
<dbReference type="PANTHER" id="PTHR10656">
    <property type="entry name" value="CELL FATE DETERMINING PROTEIN MAB21-RELATED"/>
    <property type="match status" value="1"/>
</dbReference>
<name>A0A7M5V8T1_9CNID</name>
<feature type="domain" description="Mab-21-like HhH/H2TH-like" evidence="10">
    <location>
        <begin position="311"/>
        <end position="405"/>
    </location>
</feature>
<protein>
    <recommendedName>
        <fullName evidence="13">Mab-21-like HhH/H2TH-like domain-containing protein</fullName>
    </recommendedName>
</protein>
<keyword evidence="4" id="KW-0548">Nucleotidyltransferase</keyword>
<evidence type="ECO:0000256" key="3">
    <source>
        <dbReference type="ARBA" id="ARBA00022679"/>
    </source>
</evidence>
<dbReference type="OrthoDB" id="5949259at2759"/>
<evidence type="ECO:0000256" key="8">
    <source>
        <dbReference type="ARBA" id="ARBA00022842"/>
    </source>
</evidence>
<keyword evidence="8" id="KW-0460">Magnesium</keyword>
<sequence length="422" mass="49915">MTLILAIETLISFCFRSLLHRRLFKRYQLFYNVHFKHNVSLEQKLLTIDKDFPTLAELNNIKYHAKNTMEWIVKEISKEFEYAESFDLMLTGSTCERLNIPLTVNYQMSQEEGVMANTHALLTDYDFMICDEMNQADFRCGEKYEIRNEDTPPDSAKIYCNMSNTIVSPKEIKRKIYTFIMNMPEDRLPFLDNGKKIRACTQISKLFFHVFFTVLKVSRKGPAINIKVHTSGSSFLVDMTFSIKAKKWPTNSDWLTRTRKWPCSDLVEKIVQEGFHLVPKSHPKDKKETTWRFSFSKAEVTLLNEIQPTARKCFVCLKIIVKDFLIPCSNKLSTYYFKSIFMHVLEKTEPSYWREDDIEECFYWLFKHVTEAVQSKQCPHFWLNGINFFEELTDRDMNKLLKMLNKIKQNPSAYIDDSFVRD</sequence>
<comment type="similarity">
    <text evidence="2">Belongs to the mab-21 family.</text>
</comment>
<comment type="cofactor">
    <cofactor evidence="1">
        <name>Mg(2+)</name>
        <dbReference type="ChEBI" id="CHEBI:18420"/>
    </cofactor>
</comment>
<dbReference type="GO" id="GO:0005524">
    <property type="term" value="F:ATP binding"/>
    <property type="evidence" value="ECO:0007669"/>
    <property type="project" value="UniProtKB-KW"/>
</dbReference>
<evidence type="ECO:0000259" key="9">
    <source>
        <dbReference type="Pfam" id="PF03281"/>
    </source>
</evidence>
<evidence type="ECO:0000256" key="5">
    <source>
        <dbReference type="ARBA" id="ARBA00022723"/>
    </source>
</evidence>
<dbReference type="InterPro" id="IPR046906">
    <property type="entry name" value="Mab-21_HhH/H2TH-like"/>
</dbReference>
<keyword evidence="7" id="KW-0067">ATP-binding</keyword>
<dbReference type="SMART" id="SM01265">
    <property type="entry name" value="Mab-21"/>
    <property type="match status" value="1"/>
</dbReference>
<organism evidence="11 12">
    <name type="scientific">Clytia hemisphaerica</name>
    <dbReference type="NCBI Taxonomy" id="252671"/>
    <lineage>
        <taxon>Eukaryota</taxon>
        <taxon>Metazoa</taxon>
        <taxon>Cnidaria</taxon>
        <taxon>Hydrozoa</taxon>
        <taxon>Hydroidolina</taxon>
        <taxon>Leptothecata</taxon>
        <taxon>Obeliida</taxon>
        <taxon>Clytiidae</taxon>
        <taxon>Clytia</taxon>
    </lineage>
</organism>